<dbReference type="SMART" id="SM00886">
    <property type="entry name" value="Dabb"/>
    <property type="match status" value="1"/>
</dbReference>
<dbReference type="InterPro" id="IPR013097">
    <property type="entry name" value="Dabb"/>
</dbReference>
<dbReference type="AlphaFoldDB" id="A0A371HCI6"/>
<protein>
    <submittedName>
        <fullName evidence="3">Stress-response A/B barrel domain-containing protein UP3</fullName>
    </submittedName>
</protein>
<comment type="caution">
    <text evidence="3">The sequence shown here is derived from an EMBL/GenBank/DDBJ whole genome shotgun (WGS) entry which is preliminary data.</text>
</comment>
<dbReference type="PANTHER" id="PTHR33178:SF3">
    <property type="entry name" value="STRESS-RESPONSE A_B BARREL DOMAIN-CONTAINING PROTEIN UP3"/>
    <property type="match status" value="1"/>
</dbReference>
<dbReference type="Gene3D" id="3.30.70.100">
    <property type="match status" value="1"/>
</dbReference>
<reference evidence="3" key="1">
    <citation type="submission" date="2018-05" db="EMBL/GenBank/DDBJ databases">
        <title>Draft genome of Mucuna pruriens seed.</title>
        <authorList>
            <person name="Nnadi N.E."/>
            <person name="Vos R."/>
            <person name="Hasami M.H."/>
            <person name="Devisetty U.K."/>
            <person name="Aguiy J.C."/>
        </authorList>
    </citation>
    <scope>NUCLEOTIDE SEQUENCE [LARGE SCALE GENOMIC DNA]</scope>
    <source>
        <strain evidence="3">JCA_2017</strain>
    </source>
</reference>
<accession>A0A371HCI6</accession>
<gene>
    <name evidence="3" type="primary">UP3</name>
    <name evidence="3" type="ORF">CR513_16293</name>
</gene>
<evidence type="ECO:0000313" key="3">
    <source>
        <dbReference type="EMBL" id="RDY00519.1"/>
    </source>
</evidence>
<dbReference type="EMBL" id="QJKJ01002973">
    <property type="protein sequence ID" value="RDY00519.1"/>
    <property type="molecule type" value="Genomic_DNA"/>
</dbReference>
<sequence>MVSSGQGTVEHIVLVKVKPDTEPTKVSAMVNAMNSLSALDGVLHLTVGPLLPNGPTSGLRFTHMLHSRYSSKDDLAAYNAHPDHIGAVRGFLFPVCDDLMVIDWVAGDSALPPPPPGSALRAMFLKLKAGYEVKDEVFDVVRGIKDGAGGIGQFSCGENFSPERAKGFSIASLAVFPGREEMESVDPNEGFVEVVDHLEDVLLM</sequence>
<dbReference type="SUPFAM" id="SSF54909">
    <property type="entry name" value="Dimeric alpha+beta barrel"/>
    <property type="match status" value="2"/>
</dbReference>
<comment type="subunit">
    <text evidence="1">Homodimer.</text>
</comment>
<dbReference type="OrthoDB" id="42919at2759"/>
<dbReference type="InterPro" id="IPR011008">
    <property type="entry name" value="Dimeric_a/b-barrel"/>
</dbReference>
<name>A0A371HCI6_MUCPR</name>
<feature type="non-terminal residue" evidence="3">
    <location>
        <position position="1"/>
    </location>
</feature>
<dbReference type="Pfam" id="PF07876">
    <property type="entry name" value="Dabb"/>
    <property type="match status" value="2"/>
</dbReference>
<evidence type="ECO:0000259" key="2">
    <source>
        <dbReference type="PROSITE" id="PS51502"/>
    </source>
</evidence>
<dbReference type="Proteomes" id="UP000257109">
    <property type="component" value="Unassembled WGS sequence"/>
</dbReference>
<dbReference type="PROSITE" id="PS51502">
    <property type="entry name" value="S_R_A_B_BARREL"/>
    <property type="match status" value="2"/>
</dbReference>
<dbReference type="InterPro" id="IPR044662">
    <property type="entry name" value="HS1/DABB1-like"/>
</dbReference>
<proteinExistence type="predicted"/>
<evidence type="ECO:0000256" key="1">
    <source>
        <dbReference type="ARBA" id="ARBA00011738"/>
    </source>
</evidence>
<dbReference type="STRING" id="157652.A0A371HCI6"/>
<dbReference type="PANTHER" id="PTHR33178">
    <property type="match status" value="1"/>
</dbReference>
<feature type="domain" description="Stress-response A/B barrel" evidence="2">
    <location>
        <begin position="119"/>
        <end position="204"/>
    </location>
</feature>
<organism evidence="3 4">
    <name type="scientific">Mucuna pruriens</name>
    <name type="common">Velvet bean</name>
    <name type="synonym">Dolichos pruriens</name>
    <dbReference type="NCBI Taxonomy" id="157652"/>
    <lineage>
        <taxon>Eukaryota</taxon>
        <taxon>Viridiplantae</taxon>
        <taxon>Streptophyta</taxon>
        <taxon>Embryophyta</taxon>
        <taxon>Tracheophyta</taxon>
        <taxon>Spermatophyta</taxon>
        <taxon>Magnoliopsida</taxon>
        <taxon>eudicotyledons</taxon>
        <taxon>Gunneridae</taxon>
        <taxon>Pentapetalae</taxon>
        <taxon>rosids</taxon>
        <taxon>fabids</taxon>
        <taxon>Fabales</taxon>
        <taxon>Fabaceae</taxon>
        <taxon>Papilionoideae</taxon>
        <taxon>50 kb inversion clade</taxon>
        <taxon>NPAAA clade</taxon>
        <taxon>indigoferoid/millettioid clade</taxon>
        <taxon>Phaseoleae</taxon>
        <taxon>Mucuna</taxon>
    </lineage>
</organism>
<keyword evidence="4" id="KW-1185">Reference proteome</keyword>
<evidence type="ECO:0000313" key="4">
    <source>
        <dbReference type="Proteomes" id="UP000257109"/>
    </source>
</evidence>
<feature type="domain" description="Stress-response A/B barrel" evidence="2">
    <location>
        <begin position="9"/>
        <end position="104"/>
    </location>
</feature>